<dbReference type="EMBL" id="MK500328">
    <property type="protein sequence ID" value="QBK85972.1"/>
    <property type="molecule type" value="Genomic_DNA"/>
</dbReference>
<feature type="domain" description="RNA ligase" evidence="1">
    <location>
        <begin position="42"/>
        <end position="242"/>
    </location>
</feature>
<dbReference type="InterPro" id="IPR040609">
    <property type="entry name" value="Rnl2_C"/>
</dbReference>
<dbReference type="Gene3D" id="3.30.470.30">
    <property type="entry name" value="DNA ligase/mRNA capping enzyme"/>
    <property type="match status" value="1"/>
</dbReference>
<dbReference type="Pfam" id="PF18043">
    <property type="entry name" value="T4_Rnl2_C"/>
    <property type="match status" value="1"/>
</dbReference>
<keyword evidence="3" id="KW-0436">Ligase</keyword>
<gene>
    <name evidence="3" type="ORF">LCMAC101_05670</name>
</gene>
<name>A0A481YRZ0_9VIRU</name>
<dbReference type="InterPro" id="IPR041948">
    <property type="entry name" value="Rnl1/2_C_sf"/>
</dbReference>
<dbReference type="SUPFAM" id="SSF56091">
    <property type="entry name" value="DNA ligase/mRNA capping enzyme, catalytic domain"/>
    <property type="match status" value="1"/>
</dbReference>
<evidence type="ECO:0000259" key="2">
    <source>
        <dbReference type="Pfam" id="PF18043"/>
    </source>
</evidence>
<sequence>MDSQPDQLTFKRYCGFDNHYDQRLVERIRDTIKILGEENSIWEATEKIHGSHFAITAKRYIDDEDGGEGFTMRAAKRSSFLDWNEKFYNHQKITEKYSVGVIKALSMVRDKNPDIDQIIVHGEIFGGLYPCDPTKGAIKVQNGIHYSPDNEWYVFDIHDGTKYLDTDFTTEIFEKCGFFYARPLHVGTFEEVLQYNNTFNSTIPKLLRSPNWETLGDNIAEGLVLKPRKVLYFTSGSRVMVKSKTDKFLERLIAGKSNPTIKEAPPEDPEVEAIWNALSLYITENRLNNVKSKDPSITGKKLLGPFTADVMDEFTRCHEDVELVKSFESMEKKRKGQVTKRLAISSLRLVNKT</sequence>
<dbReference type="GO" id="GO:0016874">
    <property type="term" value="F:ligase activity"/>
    <property type="evidence" value="ECO:0007669"/>
    <property type="project" value="UniProtKB-KW"/>
</dbReference>
<dbReference type="Pfam" id="PF09414">
    <property type="entry name" value="RNA_ligase"/>
    <property type="match status" value="1"/>
</dbReference>
<protein>
    <submittedName>
        <fullName evidence="3">RNA ligase 2</fullName>
    </submittedName>
</protein>
<accession>A0A481YRZ0</accession>
<organism evidence="3">
    <name type="scientific">Marseillevirus LCMAC101</name>
    <dbReference type="NCBI Taxonomy" id="2506602"/>
    <lineage>
        <taxon>Viruses</taxon>
        <taxon>Varidnaviria</taxon>
        <taxon>Bamfordvirae</taxon>
        <taxon>Nucleocytoviricota</taxon>
        <taxon>Megaviricetes</taxon>
        <taxon>Pimascovirales</taxon>
        <taxon>Pimascovirales incertae sedis</taxon>
        <taxon>Marseilleviridae</taxon>
    </lineage>
</organism>
<dbReference type="InterPro" id="IPR021122">
    <property type="entry name" value="RNA_ligase_dom_REL/Rnl2"/>
</dbReference>
<dbReference type="Gene3D" id="1.10.10.1810">
    <property type="entry name" value="RNA ligase"/>
    <property type="match status" value="1"/>
</dbReference>
<feature type="domain" description="RNA ligase 2 C-terminal" evidence="2">
    <location>
        <begin position="270"/>
        <end position="342"/>
    </location>
</feature>
<reference evidence="3" key="1">
    <citation type="journal article" date="2019" name="MBio">
        <title>Virus Genomes from Deep Sea Sediments Expand the Ocean Megavirome and Support Independent Origins of Viral Gigantism.</title>
        <authorList>
            <person name="Backstrom D."/>
            <person name="Yutin N."/>
            <person name="Jorgensen S.L."/>
            <person name="Dharamshi J."/>
            <person name="Homa F."/>
            <person name="Zaremba-Niedwiedzka K."/>
            <person name="Spang A."/>
            <person name="Wolf Y.I."/>
            <person name="Koonin E.V."/>
            <person name="Ettema T.J."/>
        </authorList>
    </citation>
    <scope>NUCLEOTIDE SEQUENCE</scope>
</reference>
<evidence type="ECO:0000313" key="3">
    <source>
        <dbReference type="EMBL" id="QBK85972.1"/>
    </source>
</evidence>
<proteinExistence type="predicted"/>
<dbReference type="Gene3D" id="3.30.1490.70">
    <property type="match status" value="1"/>
</dbReference>
<evidence type="ECO:0000259" key="1">
    <source>
        <dbReference type="Pfam" id="PF09414"/>
    </source>
</evidence>